<dbReference type="AlphaFoldDB" id="A0A1Z2KWM4"/>
<evidence type="ECO:0000256" key="1">
    <source>
        <dbReference type="RuleBase" id="RU000363"/>
    </source>
</evidence>
<dbReference type="InterPro" id="IPR002347">
    <property type="entry name" value="SDR_fam"/>
</dbReference>
<gene>
    <name evidence="3" type="ORF">SMD11_0781</name>
</gene>
<dbReference type="EMBL" id="CP021744">
    <property type="protein sequence ID" value="ARZ66447.1"/>
    <property type="molecule type" value="Genomic_DNA"/>
</dbReference>
<dbReference type="Proteomes" id="UP000195755">
    <property type="component" value="Chromosome"/>
</dbReference>
<dbReference type="Gene3D" id="3.40.50.720">
    <property type="entry name" value="NAD(P)-binding Rossmann-like Domain"/>
    <property type="match status" value="1"/>
</dbReference>
<evidence type="ECO:0000313" key="4">
    <source>
        <dbReference type="Proteomes" id="UP000195755"/>
    </source>
</evidence>
<feature type="domain" description="Ketoreductase" evidence="2">
    <location>
        <begin position="2"/>
        <end position="188"/>
    </location>
</feature>
<dbReference type="KEGG" id="salj:SMD11_0781"/>
<dbReference type="PRINTS" id="PR00080">
    <property type="entry name" value="SDRFAMILY"/>
</dbReference>
<proteinExistence type="inferred from homology"/>
<comment type="similarity">
    <text evidence="1">Belongs to the short-chain dehydrogenases/reductases (SDR) family.</text>
</comment>
<dbReference type="PANTHER" id="PTHR43976:SF9">
    <property type="entry name" value="OXIDOREDUCTASE"/>
    <property type="match status" value="1"/>
</dbReference>
<organism evidence="3 4">
    <name type="scientific">Streptomyces albireticuli</name>
    <dbReference type="NCBI Taxonomy" id="1940"/>
    <lineage>
        <taxon>Bacteria</taxon>
        <taxon>Bacillati</taxon>
        <taxon>Actinomycetota</taxon>
        <taxon>Actinomycetes</taxon>
        <taxon>Kitasatosporales</taxon>
        <taxon>Streptomycetaceae</taxon>
        <taxon>Streptomyces</taxon>
    </lineage>
</organism>
<reference evidence="3 4" key="1">
    <citation type="submission" date="2017-06" db="EMBL/GenBank/DDBJ databases">
        <title>Streptomyces albireticuli Genome sequencing and assembly.</title>
        <authorList>
            <person name="Wang Y."/>
            <person name="Du B."/>
            <person name="Ding Y."/>
            <person name="Liu H."/>
            <person name="Hou Q."/>
            <person name="Liu K."/>
            <person name="Yao L."/>
            <person name="Wang C."/>
        </authorList>
    </citation>
    <scope>NUCLEOTIDE SEQUENCE [LARGE SCALE GENOMIC DNA]</scope>
    <source>
        <strain evidence="3 4">MDJK11</strain>
    </source>
</reference>
<dbReference type="PANTHER" id="PTHR43976">
    <property type="entry name" value="SHORT CHAIN DEHYDROGENASE"/>
    <property type="match status" value="1"/>
</dbReference>
<dbReference type="SUPFAM" id="SSF51735">
    <property type="entry name" value="NAD(P)-binding Rossmann-fold domains"/>
    <property type="match status" value="1"/>
</dbReference>
<dbReference type="InterPro" id="IPR051911">
    <property type="entry name" value="SDR_oxidoreductase"/>
</dbReference>
<dbReference type="RefSeq" id="WP_087925073.1">
    <property type="nucleotide sequence ID" value="NZ_CP021744.1"/>
</dbReference>
<evidence type="ECO:0000259" key="2">
    <source>
        <dbReference type="SMART" id="SM00822"/>
    </source>
</evidence>
<dbReference type="OrthoDB" id="9792003at2"/>
<name>A0A1Z2KWM4_9ACTN</name>
<evidence type="ECO:0000313" key="3">
    <source>
        <dbReference type="EMBL" id="ARZ66447.1"/>
    </source>
</evidence>
<protein>
    <recommendedName>
        <fullName evidence="2">Ketoreductase domain-containing protein</fullName>
    </recommendedName>
</protein>
<dbReference type="Pfam" id="PF00106">
    <property type="entry name" value="adh_short"/>
    <property type="match status" value="1"/>
</dbReference>
<sequence length="299" mass="31907">MSVVLITGAGSGFGALTARTLAAAGHTVYASMRDVAARNADRARSLLDWARENSADLRVVELDTGDEASAAAAVKTVVAEQGRLDVLVNNAGMLVIGPTEAFTPEQVAHCFDVNVIGHLRVNRAVLPRMREQGGGLVVYVGSVTSEITSPFQGPYVAAKAAEDRLAETTFYENSAFGIDCVIVQPGAYTSGTDHFAGARHPEDTERAAVYSGLRERVEALASSLDSLALPGARTDVEEVAERIRDVIAMEPGTRPARVVVDPQHHGAQEVNAVRAERQRTMLRRMGMEDVTSVRDPGRA</sequence>
<dbReference type="InterPro" id="IPR036291">
    <property type="entry name" value="NAD(P)-bd_dom_sf"/>
</dbReference>
<dbReference type="SMART" id="SM00822">
    <property type="entry name" value="PKS_KR"/>
    <property type="match status" value="1"/>
</dbReference>
<dbReference type="InterPro" id="IPR057326">
    <property type="entry name" value="KR_dom"/>
</dbReference>
<dbReference type="PRINTS" id="PR00081">
    <property type="entry name" value="GDHRDH"/>
</dbReference>
<accession>A0A1Z2KWM4</accession>